<protein>
    <submittedName>
        <fullName evidence="1">Uncharacterized protein</fullName>
    </submittedName>
</protein>
<dbReference type="EMBL" id="QZAB01000349">
    <property type="protein sequence ID" value="RQD84863.1"/>
    <property type="molecule type" value="Genomic_DNA"/>
</dbReference>
<reference evidence="1 2" key="1">
    <citation type="submission" date="2018-08" db="EMBL/GenBank/DDBJ databases">
        <title>The metabolism and importance of syntrophic acetate oxidation coupled to methane or sulfide production in haloalkaline environments.</title>
        <authorList>
            <person name="Timmers P.H.A."/>
            <person name="Vavourakis C.D."/>
            <person name="Sorokin D.Y."/>
            <person name="Sinninghe Damste J.S."/>
            <person name="Muyzer G."/>
            <person name="Stams A.J.M."/>
            <person name="Plugge C.M."/>
        </authorList>
    </citation>
    <scope>NUCLEOTIDE SEQUENCE [LARGE SCALE GENOMIC DNA]</scope>
    <source>
        <strain evidence="1">MSAO_Arc3</strain>
    </source>
</reference>
<accession>A0A3R7VTV7</accession>
<dbReference type="AlphaFoldDB" id="A0A3R7VTV7"/>
<organism evidence="1 2">
    <name type="scientific">Methanosalsum natronophilum</name>
    <dbReference type="NCBI Taxonomy" id="768733"/>
    <lineage>
        <taxon>Archaea</taxon>
        <taxon>Methanobacteriati</taxon>
        <taxon>Methanobacteriota</taxon>
        <taxon>Stenosarchaea group</taxon>
        <taxon>Methanomicrobia</taxon>
        <taxon>Methanosarcinales</taxon>
        <taxon>Methanosarcinaceae</taxon>
        <taxon>Methanosalsum</taxon>
    </lineage>
</organism>
<evidence type="ECO:0000313" key="2">
    <source>
        <dbReference type="Proteomes" id="UP000284763"/>
    </source>
</evidence>
<sequence>MDNKSLLRSSVLIFCLCFIVLTSPVHAEEDDNDEPEWVKIDEFRLYWGEVTEISNFSIEAVEFSEPIKMYSNEDYVIVFVEDDQGNSWNGILS</sequence>
<evidence type="ECO:0000313" key="1">
    <source>
        <dbReference type="EMBL" id="RQD84863.1"/>
    </source>
</evidence>
<proteinExistence type="predicted"/>
<name>A0A3R7VTV7_9EURY</name>
<comment type="caution">
    <text evidence="1">The sequence shown here is derived from an EMBL/GenBank/DDBJ whole genome shotgun (WGS) entry which is preliminary data.</text>
</comment>
<dbReference type="Proteomes" id="UP000284763">
    <property type="component" value="Unassembled WGS sequence"/>
</dbReference>
<gene>
    <name evidence="1" type="ORF">D5R95_05580</name>
</gene>
<feature type="non-terminal residue" evidence="1">
    <location>
        <position position="93"/>
    </location>
</feature>